<dbReference type="InterPro" id="IPR024066">
    <property type="entry name" value="RGS_subdom1/3"/>
</dbReference>
<evidence type="ECO:0000256" key="3">
    <source>
        <dbReference type="ARBA" id="ARBA00004413"/>
    </source>
</evidence>
<feature type="compositionally biased region" description="Polar residues" evidence="12">
    <location>
        <begin position="1"/>
        <end position="12"/>
    </location>
</feature>
<comment type="function">
    <text evidence="11">Regulates G protein-coupled receptor signaling cascades, including signaling downstream of the N-formylpeptide chemoattractant receptors and leukotriene receptors. Inhibits B cell chemotaxis. Inhibits signal transduction by increasing the GTPase activity of G protein alpha subunits, thereby driving them into their inactive GDP-bound form.</text>
</comment>
<dbReference type="GO" id="GO:0009968">
    <property type="term" value="P:negative regulation of signal transduction"/>
    <property type="evidence" value="ECO:0007669"/>
    <property type="project" value="UniProtKB-KW"/>
</dbReference>
<feature type="domain" description="RGS" evidence="13">
    <location>
        <begin position="106"/>
        <end position="222"/>
    </location>
</feature>
<comment type="subcellular location">
    <subcellularLocation>
        <location evidence="3">Cell membrane</location>
        <topology evidence="3">Peripheral membrane protein</topology>
        <orientation evidence="3">Cytoplasmic side</orientation>
    </subcellularLocation>
    <subcellularLocation>
        <location evidence="2">Cell projection</location>
        <location evidence="2">Dendrite</location>
    </subcellularLocation>
    <subcellularLocation>
        <location evidence="1">Nucleus</location>
    </subcellularLocation>
    <subcellularLocation>
        <location evidence="4">Perikaryon</location>
    </subcellularLocation>
</comment>
<evidence type="ECO:0000256" key="1">
    <source>
        <dbReference type="ARBA" id="ARBA00004123"/>
    </source>
</evidence>
<dbReference type="Gene3D" id="1.10.167.10">
    <property type="entry name" value="Regulator of G-protein Signalling 4, domain 2"/>
    <property type="match status" value="1"/>
</dbReference>
<keyword evidence="5" id="KW-1003">Cell membrane</keyword>
<keyword evidence="15" id="KW-1185">Reference proteome</keyword>
<accession>A0AAV7A5H7</accession>
<dbReference type="SMART" id="SM00315">
    <property type="entry name" value="RGS"/>
    <property type="match status" value="1"/>
</dbReference>
<keyword evidence="7" id="KW-0472">Membrane</keyword>
<dbReference type="Gene3D" id="1.10.196.10">
    <property type="match status" value="2"/>
</dbReference>
<evidence type="ECO:0000256" key="6">
    <source>
        <dbReference type="ARBA" id="ARBA00022700"/>
    </source>
</evidence>
<dbReference type="FunFam" id="1.10.196.10:FF:000001">
    <property type="entry name" value="Regulator of G-protein signaling 8"/>
    <property type="match status" value="1"/>
</dbReference>
<evidence type="ECO:0000256" key="10">
    <source>
        <dbReference type="ARBA" id="ARBA00023880"/>
    </source>
</evidence>
<protein>
    <recommendedName>
        <fullName evidence="10">Regulator of G-protein signaling 8</fullName>
    </recommendedName>
</protein>
<evidence type="ECO:0000259" key="13">
    <source>
        <dbReference type="PROSITE" id="PS50132"/>
    </source>
</evidence>
<dbReference type="PROSITE" id="PS50132">
    <property type="entry name" value="RGS"/>
    <property type="match status" value="1"/>
</dbReference>
<evidence type="ECO:0000256" key="5">
    <source>
        <dbReference type="ARBA" id="ARBA00022475"/>
    </source>
</evidence>
<evidence type="ECO:0000256" key="7">
    <source>
        <dbReference type="ARBA" id="ARBA00023136"/>
    </source>
</evidence>
<dbReference type="Pfam" id="PF00615">
    <property type="entry name" value="RGS"/>
    <property type="match status" value="1"/>
</dbReference>
<evidence type="ECO:0000313" key="14">
    <source>
        <dbReference type="EMBL" id="KAG8555483.1"/>
    </source>
</evidence>
<dbReference type="FunFam" id="1.10.167.10:FF:000001">
    <property type="entry name" value="Putative regulator of g-protein signaling 12"/>
    <property type="match status" value="1"/>
</dbReference>
<feature type="region of interest" description="Disordered" evidence="12">
    <location>
        <begin position="1"/>
        <end position="44"/>
    </location>
</feature>
<gene>
    <name evidence="14" type="ORF">GDO81_017720</name>
</gene>
<keyword evidence="6" id="KW-0734">Signal transduction inhibitor</keyword>
<dbReference type="PRINTS" id="PR01301">
    <property type="entry name" value="RGSPROTEIN"/>
</dbReference>
<proteinExistence type="predicted"/>
<evidence type="ECO:0000256" key="9">
    <source>
        <dbReference type="ARBA" id="ARBA00023273"/>
    </source>
</evidence>
<dbReference type="PANTHER" id="PTHR10845:SF147">
    <property type="entry name" value="REGULATOR OF G-PROTEIN SIGNALING 8"/>
    <property type="match status" value="1"/>
</dbReference>
<dbReference type="PANTHER" id="PTHR10845">
    <property type="entry name" value="REGULATOR OF G PROTEIN SIGNALING"/>
    <property type="match status" value="1"/>
</dbReference>
<dbReference type="GO" id="GO:0005634">
    <property type="term" value="C:nucleus"/>
    <property type="evidence" value="ECO:0007669"/>
    <property type="project" value="UniProtKB-SubCell"/>
</dbReference>
<dbReference type="InterPro" id="IPR016137">
    <property type="entry name" value="RGS"/>
</dbReference>
<evidence type="ECO:0000256" key="11">
    <source>
        <dbReference type="ARBA" id="ARBA00053238"/>
    </source>
</evidence>
<evidence type="ECO:0000256" key="8">
    <source>
        <dbReference type="ARBA" id="ARBA00023242"/>
    </source>
</evidence>
<dbReference type="GO" id="GO:0030425">
    <property type="term" value="C:dendrite"/>
    <property type="evidence" value="ECO:0007669"/>
    <property type="project" value="UniProtKB-SubCell"/>
</dbReference>
<reference evidence="14" key="1">
    <citation type="thesis" date="2020" institute="ProQuest LLC" country="789 East Eisenhower Parkway, Ann Arbor, MI, USA">
        <title>Comparative Genomics and Chromosome Evolution.</title>
        <authorList>
            <person name="Mudd A.B."/>
        </authorList>
    </citation>
    <scope>NUCLEOTIDE SEQUENCE</scope>
    <source>
        <strain evidence="14">237g6f4</strain>
        <tissue evidence="14">Blood</tissue>
    </source>
</reference>
<name>A0AAV7A5H7_ENGPU</name>
<dbReference type="GO" id="GO:0043204">
    <property type="term" value="C:perikaryon"/>
    <property type="evidence" value="ECO:0007669"/>
    <property type="project" value="UniProtKB-SubCell"/>
</dbReference>
<keyword evidence="8" id="KW-0539">Nucleus</keyword>
<evidence type="ECO:0000256" key="2">
    <source>
        <dbReference type="ARBA" id="ARBA00004279"/>
    </source>
</evidence>
<dbReference type="SUPFAM" id="SSF48097">
    <property type="entry name" value="Regulator of G-protein signaling, RGS"/>
    <property type="match status" value="1"/>
</dbReference>
<evidence type="ECO:0000256" key="4">
    <source>
        <dbReference type="ARBA" id="ARBA00004484"/>
    </source>
</evidence>
<evidence type="ECO:0000313" key="15">
    <source>
        <dbReference type="Proteomes" id="UP000824782"/>
    </source>
</evidence>
<dbReference type="Proteomes" id="UP000824782">
    <property type="component" value="Unassembled WGS sequence"/>
</dbReference>
<dbReference type="InterPro" id="IPR044926">
    <property type="entry name" value="RGS_subdomain_2"/>
</dbReference>
<comment type="caution">
    <text evidence="14">The sequence shown here is derived from an EMBL/GenBank/DDBJ whole genome shotgun (WGS) entry which is preliminary data.</text>
</comment>
<dbReference type="EMBL" id="WNYA01000009">
    <property type="protein sequence ID" value="KAG8555483.1"/>
    <property type="molecule type" value="Genomic_DNA"/>
</dbReference>
<organism evidence="14 15">
    <name type="scientific">Engystomops pustulosus</name>
    <name type="common">Tungara frog</name>
    <name type="synonym">Physalaemus pustulosus</name>
    <dbReference type="NCBI Taxonomy" id="76066"/>
    <lineage>
        <taxon>Eukaryota</taxon>
        <taxon>Metazoa</taxon>
        <taxon>Chordata</taxon>
        <taxon>Craniata</taxon>
        <taxon>Vertebrata</taxon>
        <taxon>Euteleostomi</taxon>
        <taxon>Amphibia</taxon>
        <taxon>Batrachia</taxon>
        <taxon>Anura</taxon>
        <taxon>Neobatrachia</taxon>
        <taxon>Hyloidea</taxon>
        <taxon>Leptodactylidae</taxon>
        <taxon>Leiuperinae</taxon>
        <taxon>Engystomops</taxon>
    </lineage>
</organism>
<dbReference type="AlphaFoldDB" id="A0AAV7A5H7"/>
<keyword evidence="9" id="KW-0966">Cell projection</keyword>
<evidence type="ECO:0000256" key="12">
    <source>
        <dbReference type="SAM" id="MobiDB-lite"/>
    </source>
</evidence>
<sequence>MHQSTKLRSLSLSCPARSTDDMDSSLGGQETEKLPRPCGSNLGRSRGIRTHLSCLSQKSDSLSDFSTLQNDAKHSQALKNNQSRIKYLFRSHRRLTAEEARRWARSFDLLLSHKYGRSAFRAFLQTEFSEENLEFWIACEDYRKTRSVNKLPAKARRIFQEYIDVQAPREVNIDYPTREMTKRNLQHPTLSCFDLAQLRVRSLMERDSYPRFLRSQIYNDLLSHTQKSPC</sequence>
<dbReference type="InterPro" id="IPR036305">
    <property type="entry name" value="RGS_sf"/>
</dbReference>
<dbReference type="GO" id="GO:0005886">
    <property type="term" value="C:plasma membrane"/>
    <property type="evidence" value="ECO:0007669"/>
    <property type="project" value="UniProtKB-SubCell"/>
</dbReference>